<keyword evidence="2" id="KW-0238">DNA-binding</keyword>
<dbReference type="SUPFAM" id="SSF51306">
    <property type="entry name" value="LexA/Signal peptidase"/>
    <property type="match status" value="1"/>
</dbReference>
<name>A0A484H7D9_9ZZZZ</name>
<organism evidence="5">
    <name type="scientific">invertebrate metagenome</name>
    <dbReference type="NCBI Taxonomy" id="1711999"/>
    <lineage>
        <taxon>unclassified sequences</taxon>
        <taxon>metagenomes</taxon>
        <taxon>organismal metagenomes</taxon>
    </lineage>
</organism>
<evidence type="ECO:0000256" key="2">
    <source>
        <dbReference type="ARBA" id="ARBA00023125"/>
    </source>
</evidence>
<accession>A0A484H7D9</accession>
<evidence type="ECO:0000256" key="1">
    <source>
        <dbReference type="ARBA" id="ARBA00023015"/>
    </source>
</evidence>
<evidence type="ECO:0000313" key="5">
    <source>
        <dbReference type="EMBL" id="VBB69395.1"/>
    </source>
</evidence>
<dbReference type="PANTHER" id="PTHR40661:SF3">
    <property type="entry name" value="FELS-1 PROPHAGE TRANSCRIPTIONAL REGULATOR"/>
    <property type="match status" value="1"/>
</dbReference>
<feature type="domain" description="Peptidase S24/S26A/S26B/S26C" evidence="4">
    <location>
        <begin position="91"/>
        <end position="209"/>
    </location>
</feature>
<proteinExistence type="predicted"/>
<dbReference type="AlphaFoldDB" id="A0A484H7D9"/>
<dbReference type="GO" id="GO:0003677">
    <property type="term" value="F:DNA binding"/>
    <property type="evidence" value="ECO:0007669"/>
    <property type="project" value="UniProtKB-KW"/>
</dbReference>
<dbReference type="InterPro" id="IPR036286">
    <property type="entry name" value="LexA/Signal_pep-like_sf"/>
</dbReference>
<sequence>MLKHADIWIAIDRLAQEYGLTASGLARLSGLDPTTFNKSKRVTRDGKPRWPSTESLAKVLEATGSTIEQLVSYMTSKPRLALLQRMQQNVPLIGFVQARDHRYFDDAGHPSGSGWDAIPFPDFDDPHAYALEVNGNSMEPIYRDGDRLIISPGGSIRRGDRVVVCTLDGEVFIKELVRHTVKRVELKSLHVAHSDCSFSIEDIHWIARVLWVSQ</sequence>
<evidence type="ECO:0000259" key="4">
    <source>
        <dbReference type="Pfam" id="PF00717"/>
    </source>
</evidence>
<dbReference type="InterPro" id="IPR015927">
    <property type="entry name" value="Peptidase_S24_S26A/B/C"/>
</dbReference>
<keyword evidence="1" id="KW-0805">Transcription regulation</keyword>
<dbReference type="Pfam" id="PF00717">
    <property type="entry name" value="Peptidase_S24"/>
    <property type="match status" value="1"/>
</dbReference>
<protein>
    <submittedName>
        <fullName evidence="5">Phage repressor</fullName>
    </submittedName>
</protein>
<evidence type="ECO:0000256" key="3">
    <source>
        <dbReference type="ARBA" id="ARBA00023163"/>
    </source>
</evidence>
<gene>
    <name evidence="5" type="ORF">RIEGSTA812A_PEG_868</name>
</gene>
<dbReference type="PROSITE" id="PS50890">
    <property type="entry name" value="PUA"/>
    <property type="match status" value="1"/>
</dbReference>
<dbReference type="PANTHER" id="PTHR40661">
    <property type="match status" value="1"/>
</dbReference>
<dbReference type="InterPro" id="IPR010982">
    <property type="entry name" value="Lambda_DNA-bd_dom_sf"/>
</dbReference>
<reference evidence="5" key="1">
    <citation type="submission" date="2018-10" db="EMBL/GenBank/DDBJ databases">
        <authorList>
            <person name="Gruber-Vodicka H."/>
            <person name="Jaeckle O."/>
        </authorList>
    </citation>
    <scope>NUCLEOTIDE SEQUENCE</scope>
</reference>
<dbReference type="SUPFAM" id="SSF47413">
    <property type="entry name" value="lambda repressor-like DNA-binding domains"/>
    <property type="match status" value="1"/>
</dbReference>
<dbReference type="CDD" id="cd06529">
    <property type="entry name" value="S24_LexA-like"/>
    <property type="match status" value="1"/>
</dbReference>
<dbReference type="EMBL" id="LR026963">
    <property type="protein sequence ID" value="VBB69395.1"/>
    <property type="molecule type" value="Genomic_DNA"/>
</dbReference>
<dbReference type="Gene3D" id="2.10.109.10">
    <property type="entry name" value="Umud Fragment, subunit A"/>
    <property type="match status" value="1"/>
</dbReference>
<dbReference type="InterPro" id="IPR039418">
    <property type="entry name" value="LexA-like"/>
</dbReference>
<keyword evidence="3" id="KW-0804">Transcription</keyword>